<keyword evidence="2" id="KW-1185">Reference proteome</keyword>
<proteinExistence type="predicted"/>
<name>A0ABQ9I5X6_9NEOP</name>
<dbReference type="EMBL" id="JARBHB010000002">
    <property type="protein sequence ID" value="KAJ8892054.1"/>
    <property type="molecule type" value="Genomic_DNA"/>
</dbReference>
<comment type="caution">
    <text evidence="1">The sequence shown here is derived from an EMBL/GenBank/DDBJ whole genome shotgun (WGS) entry which is preliminary data.</text>
</comment>
<evidence type="ECO:0000313" key="2">
    <source>
        <dbReference type="Proteomes" id="UP001159363"/>
    </source>
</evidence>
<dbReference type="Proteomes" id="UP001159363">
    <property type="component" value="Chromosome 2"/>
</dbReference>
<organism evidence="1 2">
    <name type="scientific">Dryococelus australis</name>
    <dbReference type="NCBI Taxonomy" id="614101"/>
    <lineage>
        <taxon>Eukaryota</taxon>
        <taxon>Metazoa</taxon>
        <taxon>Ecdysozoa</taxon>
        <taxon>Arthropoda</taxon>
        <taxon>Hexapoda</taxon>
        <taxon>Insecta</taxon>
        <taxon>Pterygota</taxon>
        <taxon>Neoptera</taxon>
        <taxon>Polyneoptera</taxon>
        <taxon>Phasmatodea</taxon>
        <taxon>Verophasmatodea</taxon>
        <taxon>Anareolatae</taxon>
        <taxon>Phasmatidae</taxon>
        <taxon>Eurycanthinae</taxon>
        <taxon>Dryococelus</taxon>
    </lineage>
</organism>
<gene>
    <name evidence="1" type="ORF">PR048_004622</name>
</gene>
<accession>A0ABQ9I5X6</accession>
<protein>
    <submittedName>
        <fullName evidence="1">Uncharacterized protein</fullName>
    </submittedName>
</protein>
<sequence length="88" mass="9979">MIKEIDAVSFPTYRRIFMTKLELKFKSLKKDTCKTCNAFAARSSTATGEAKKKALEKLTTNTKMLGWMHAFSSDETPKMLNKINLLNA</sequence>
<reference evidence="1 2" key="1">
    <citation type="submission" date="2023-02" db="EMBL/GenBank/DDBJ databases">
        <title>LHISI_Scaffold_Assembly.</title>
        <authorList>
            <person name="Stuart O.P."/>
            <person name="Cleave R."/>
            <person name="Magrath M.J.L."/>
            <person name="Mikheyev A.S."/>
        </authorList>
    </citation>
    <scope>NUCLEOTIDE SEQUENCE [LARGE SCALE GENOMIC DNA]</scope>
    <source>
        <strain evidence="1">Daus_M_001</strain>
        <tissue evidence="1">Leg muscle</tissue>
    </source>
</reference>
<evidence type="ECO:0000313" key="1">
    <source>
        <dbReference type="EMBL" id="KAJ8892054.1"/>
    </source>
</evidence>